<protein>
    <recommendedName>
        <fullName evidence="4">4-oxalocrotonate tautomerase domain-containing protein</fullName>
    </recommendedName>
</protein>
<sequence>MPTITITSPELPARRRRAVAVRLTRWLTGRGVTPTHAVVRFVTEEPGSLYAGAFPVEALPAPAADPTGPGGPGAQEPLHHASVVCQIGVDRDADFRDQLAAEIAAALGVGPGTAFFYLDLQPTARGHVYVADHGALRRVDTLDDLPAPTDDGALARREETPA</sequence>
<dbReference type="EMBL" id="JAVREM010000002">
    <property type="protein sequence ID" value="MDT0317349.1"/>
    <property type="molecule type" value="Genomic_DNA"/>
</dbReference>
<keyword evidence="3" id="KW-1185">Reference proteome</keyword>
<reference evidence="3" key="1">
    <citation type="submission" date="2023-07" db="EMBL/GenBank/DDBJ databases">
        <title>30 novel species of actinomycetes from the DSMZ collection.</title>
        <authorList>
            <person name="Nouioui I."/>
        </authorList>
    </citation>
    <scope>NUCLEOTIDE SEQUENCE [LARGE SCALE GENOMIC DNA]</scope>
    <source>
        <strain evidence="3">DSM 44918</strain>
    </source>
</reference>
<evidence type="ECO:0000256" key="1">
    <source>
        <dbReference type="SAM" id="MobiDB-lite"/>
    </source>
</evidence>
<dbReference type="Proteomes" id="UP001183420">
    <property type="component" value="Unassembled WGS sequence"/>
</dbReference>
<gene>
    <name evidence="2" type="ORF">RNC47_03225</name>
</gene>
<dbReference type="RefSeq" id="WP_311595298.1">
    <property type="nucleotide sequence ID" value="NZ_JAVREM010000002.1"/>
</dbReference>
<evidence type="ECO:0000313" key="3">
    <source>
        <dbReference type="Proteomes" id="UP001183420"/>
    </source>
</evidence>
<name>A0ABU2LID5_9ACTN</name>
<proteinExistence type="predicted"/>
<comment type="caution">
    <text evidence="2">The sequence shown here is derived from an EMBL/GenBank/DDBJ whole genome shotgun (WGS) entry which is preliminary data.</text>
</comment>
<evidence type="ECO:0008006" key="4">
    <source>
        <dbReference type="Google" id="ProtNLM"/>
    </source>
</evidence>
<feature type="compositionally biased region" description="Basic and acidic residues" evidence="1">
    <location>
        <begin position="153"/>
        <end position="162"/>
    </location>
</feature>
<feature type="region of interest" description="Disordered" evidence="1">
    <location>
        <begin position="142"/>
        <end position="162"/>
    </location>
</feature>
<organism evidence="2 3">
    <name type="scientific">Streptomyces millisiae</name>
    <dbReference type="NCBI Taxonomy" id="3075542"/>
    <lineage>
        <taxon>Bacteria</taxon>
        <taxon>Bacillati</taxon>
        <taxon>Actinomycetota</taxon>
        <taxon>Actinomycetes</taxon>
        <taxon>Kitasatosporales</taxon>
        <taxon>Streptomycetaceae</taxon>
        <taxon>Streptomyces</taxon>
    </lineage>
</organism>
<accession>A0ABU2LID5</accession>
<evidence type="ECO:0000313" key="2">
    <source>
        <dbReference type="EMBL" id="MDT0317349.1"/>
    </source>
</evidence>